<name>A0A9D4S2F0_DREPO</name>
<proteinExistence type="predicted"/>
<evidence type="ECO:0000313" key="2">
    <source>
        <dbReference type="Proteomes" id="UP000828390"/>
    </source>
</evidence>
<reference evidence="1" key="1">
    <citation type="journal article" date="2019" name="bioRxiv">
        <title>The Genome of the Zebra Mussel, Dreissena polymorpha: A Resource for Invasive Species Research.</title>
        <authorList>
            <person name="McCartney M.A."/>
            <person name="Auch B."/>
            <person name="Kono T."/>
            <person name="Mallez S."/>
            <person name="Zhang Y."/>
            <person name="Obille A."/>
            <person name="Becker A."/>
            <person name="Abrahante J.E."/>
            <person name="Garbe J."/>
            <person name="Badalamenti J.P."/>
            <person name="Herman A."/>
            <person name="Mangelson H."/>
            <person name="Liachko I."/>
            <person name="Sullivan S."/>
            <person name="Sone E.D."/>
            <person name="Koren S."/>
            <person name="Silverstein K.A.T."/>
            <person name="Beckman K.B."/>
            <person name="Gohl D.M."/>
        </authorList>
    </citation>
    <scope>NUCLEOTIDE SEQUENCE</scope>
    <source>
        <strain evidence="1">Duluth1</strain>
        <tissue evidence="1">Whole animal</tissue>
    </source>
</reference>
<sequence length="84" mass="9249">MTCSPMMTPGSSPTESSQDVAFESLPCKKLDWQLAVSIILERERATTAMSTNCGIRCREHLSSLLPLTCWHGAHPPDHSSKLHV</sequence>
<gene>
    <name evidence="1" type="ORF">DPMN_013374</name>
</gene>
<comment type="caution">
    <text evidence="1">The sequence shown here is derived from an EMBL/GenBank/DDBJ whole genome shotgun (WGS) entry which is preliminary data.</text>
</comment>
<dbReference type="EMBL" id="JAIWYP010000001">
    <property type="protein sequence ID" value="KAH3889321.1"/>
    <property type="molecule type" value="Genomic_DNA"/>
</dbReference>
<dbReference type="AlphaFoldDB" id="A0A9D4S2F0"/>
<evidence type="ECO:0000313" key="1">
    <source>
        <dbReference type="EMBL" id="KAH3889321.1"/>
    </source>
</evidence>
<organism evidence="1 2">
    <name type="scientific">Dreissena polymorpha</name>
    <name type="common">Zebra mussel</name>
    <name type="synonym">Mytilus polymorpha</name>
    <dbReference type="NCBI Taxonomy" id="45954"/>
    <lineage>
        <taxon>Eukaryota</taxon>
        <taxon>Metazoa</taxon>
        <taxon>Spiralia</taxon>
        <taxon>Lophotrochozoa</taxon>
        <taxon>Mollusca</taxon>
        <taxon>Bivalvia</taxon>
        <taxon>Autobranchia</taxon>
        <taxon>Heteroconchia</taxon>
        <taxon>Euheterodonta</taxon>
        <taxon>Imparidentia</taxon>
        <taxon>Neoheterodontei</taxon>
        <taxon>Myida</taxon>
        <taxon>Dreissenoidea</taxon>
        <taxon>Dreissenidae</taxon>
        <taxon>Dreissena</taxon>
    </lineage>
</organism>
<reference evidence="1" key="2">
    <citation type="submission" date="2020-11" db="EMBL/GenBank/DDBJ databases">
        <authorList>
            <person name="McCartney M.A."/>
            <person name="Auch B."/>
            <person name="Kono T."/>
            <person name="Mallez S."/>
            <person name="Becker A."/>
            <person name="Gohl D.M."/>
            <person name="Silverstein K.A.T."/>
            <person name="Koren S."/>
            <person name="Bechman K.B."/>
            <person name="Herman A."/>
            <person name="Abrahante J.E."/>
            <person name="Garbe J."/>
        </authorList>
    </citation>
    <scope>NUCLEOTIDE SEQUENCE</scope>
    <source>
        <strain evidence="1">Duluth1</strain>
        <tissue evidence="1">Whole animal</tissue>
    </source>
</reference>
<dbReference type="Proteomes" id="UP000828390">
    <property type="component" value="Unassembled WGS sequence"/>
</dbReference>
<accession>A0A9D4S2F0</accession>
<keyword evidence="2" id="KW-1185">Reference proteome</keyword>
<protein>
    <submittedName>
        <fullName evidence="1">Uncharacterized protein</fullName>
    </submittedName>
</protein>